<sequence>MPSEQSVHLRLAAEDARLVRRVLDTLQRVGNADDLTQFVQEARGTGGLPTFVVVGEVKRGKSTLVNALAGAEVSPTGVDVVTAGYLAVVPAGVGRPSGSATLYTPDGVVATTPLEAALAIDATADWSTRQALGAEIVVDTALVPEAVLIDTPGVGGLDPDRHVRTLAAARTASALVFVLDAGQPITRPELAFLAEVAQLKANVVLVMTRIDRNPAHWRSLLEENRSLLAQHVPRFAQHTIHPVSAALALRAQQGPTPRDSTLEASGIPALAQGLRTIASQGDRLGLLNALQIGQASLERAIQELSVQLEVTRSESVVPGLQAEQERLLELRRQQRRIRLDVEREFQRVRRSAHRFVNQACDELVATMSKVIKAEKWGMTKAAHAEFDATLKLNLEGLADQSRGYVEAELSALVARAFASLAATPEGVAGQPLDLERVDLGVLTRAAYSLNPLFDPHLASTAFVGSRVALLVGAGGPIGLLMGGGALALNVFVKSRRTGQQELAGTLHETSARARQELREGIDGWLGELRPELYVALEDFVSQSITLTKKLVEEAQTTARSSEQERQQAAKNLENRLAAAQERLDEVVSRLKILAVPEHSEVPLTPMLENTTPPVQRSLG</sequence>
<dbReference type="GO" id="GO:0008053">
    <property type="term" value="P:mitochondrial fusion"/>
    <property type="evidence" value="ECO:0007669"/>
    <property type="project" value="TreeGrafter"/>
</dbReference>
<feature type="coiled-coil region" evidence="6">
    <location>
        <begin position="294"/>
        <end position="340"/>
    </location>
</feature>
<dbReference type="InterPro" id="IPR027417">
    <property type="entry name" value="P-loop_NTPase"/>
</dbReference>
<evidence type="ECO:0000313" key="9">
    <source>
        <dbReference type="EMBL" id="CUR54401.1"/>
    </source>
</evidence>
<keyword evidence="7" id="KW-0812">Transmembrane</keyword>
<name>A0A2P2BXC2_9ZZZZ</name>
<keyword evidence="4" id="KW-0342">GTP-binding</keyword>
<dbReference type="EMBL" id="CZKA01000007">
    <property type="protein sequence ID" value="CUR54401.1"/>
    <property type="molecule type" value="Genomic_DNA"/>
</dbReference>
<feature type="coiled-coil region" evidence="6">
    <location>
        <begin position="551"/>
        <end position="589"/>
    </location>
</feature>
<dbReference type="GO" id="GO:0003924">
    <property type="term" value="F:GTPase activity"/>
    <property type="evidence" value="ECO:0007669"/>
    <property type="project" value="InterPro"/>
</dbReference>
<evidence type="ECO:0000256" key="4">
    <source>
        <dbReference type="ARBA" id="ARBA00023134"/>
    </source>
</evidence>
<dbReference type="AlphaFoldDB" id="A0A2P2BXC2"/>
<reference evidence="9" key="1">
    <citation type="submission" date="2015-08" db="EMBL/GenBank/DDBJ databases">
        <authorList>
            <person name="Babu N.S."/>
            <person name="Beckwith C.J."/>
            <person name="Beseler K.G."/>
            <person name="Brison A."/>
            <person name="Carone J.V."/>
            <person name="Caskin T.P."/>
            <person name="Diamond M."/>
            <person name="Durham M.E."/>
            <person name="Foxe J.M."/>
            <person name="Go M."/>
            <person name="Henderson B.A."/>
            <person name="Jones I.B."/>
            <person name="McGettigan J.A."/>
            <person name="Micheletti S.J."/>
            <person name="Nasrallah M.E."/>
            <person name="Ortiz D."/>
            <person name="Piller C.R."/>
            <person name="Privatt S.R."/>
            <person name="Schneider S.L."/>
            <person name="Sharp S."/>
            <person name="Smith T.C."/>
            <person name="Stanton J.D."/>
            <person name="Ullery H.E."/>
            <person name="Wilson R.J."/>
            <person name="Serrano M.G."/>
            <person name="Buck G."/>
            <person name="Lee V."/>
            <person name="Wang Y."/>
            <person name="Carvalho R."/>
            <person name="Voegtly L."/>
            <person name="Shi R."/>
            <person name="Duckworth R."/>
            <person name="Johnson A."/>
            <person name="Loviza R."/>
            <person name="Walstead R."/>
            <person name="Shah Z."/>
            <person name="Kiflezghi M."/>
            <person name="Wade K."/>
            <person name="Ball S.L."/>
            <person name="Bradley K.W."/>
            <person name="Asai D.J."/>
            <person name="Bowman C.A."/>
            <person name="Russell D.A."/>
            <person name="Pope W.H."/>
            <person name="Jacobs-Sera D."/>
            <person name="Hendrix R.W."/>
            <person name="Hatfull G.F."/>
        </authorList>
    </citation>
    <scope>NUCLEOTIDE SEQUENCE</scope>
</reference>
<dbReference type="GO" id="GO:0005741">
    <property type="term" value="C:mitochondrial outer membrane"/>
    <property type="evidence" value="ECO:0007669"/>
    <property type="project" value="TreeGrafter"/>
</dbReference>
<evidence type="ECO:0000259" key="8">
    <source>
        <dbReference type="Pfam" id="PF00350"/>
    </source>
</evidence>
<keyword evidence="5 7" id="KW-0472">Membrane</keyword>
<dbReference type="SUPFAM" id="SSF52540">
    <property type="entry name" value="P-loop containing nucleoside triphosphate hydrolases"/>
    <property type="match status" value="1"/>
</dbReference>
<dbReference type="PANTHER" id="PTHR10465:SF0">
    <property type="entry name" value="SARCALUMENIN"/>
    <property type="match status" value="1"/>
</dbReference>
<dbReference type="GO" id="GO:0005525">
    <property type="term" value="F:GTP binding"/>
    <property type="evidence" value="ECO:0007669"/>
    <property type="project" value="UniProtKB-KW"/>
</dbReference>
<dbReference type="InterPro" id="IPR027094">
    <property type="entry name" value="Mitofusin_fam"/>
</dbReference>
<dbReference type="PANTHER" id="PTHR10465">
    <property type="entry name" value="TRANSMEMBRANE GTPASE FZO1"/>
    <property type="match status" value="1"/>
</dbReference>
<dbReference type="InterPro" id="IPR045063">
    <property type="entry name" value="Dynamin_N"/>
</dbReference>
<gene>
    <name evidence="9" type="ORF">NOCA2150143</name>
</gene>
<proteinExistence type="predicted"/>
<keyword evidence="3" id="KW-0378">Hydrolase</keyword>
<evidence type="ECO:0000256" key="5">
    <source>
        <dbReference type="ARBA" id="ARBA00023136"/>
    </source>
</evidence>
<dbReference type="GO" id="GO:0051646">
    <property type="term" value="P:mitochondrion localization"/>
    <property type="evidence" value="ECO:0007669"/>
    <property type="project" value="TreeGrafter"/>
</dbReference>
<evidence type="ECO:0000256" key="1">
    <source>
        <dbReference type="ARBA" id="ARBA00004370"/>
    </source>
</evidence>
<comment type="subcellular location">
    <subcellularLocation>
        <location evidence="1">Membrane</location>
    </subcellularLocation>
</comment>
<evidence type="ECO:0000256" key="6">
    <source>
        <dbReference type="SAM" id="Coils"/>
    </source>
</evidence>
<organism evidence="9">
    <name type="scientific">metagenome</name>
    <dbReference type="NCBI Taxonomy" id="256318"/>
    <lineage>
        <taxon>unclassified sequences</taxon>
        <taxon>metagenomes</taxon>
    </lineage>
</organism>
<protein>
    <recommendedName>
        <fullName evidence="8">Dynamin N-terminal domain-containing protein</fullName>
    </recommendedName>
</protein>
<keyword evidence="6" id="KW-0175">Coiled coil</keyword>
<evidence type="ECO:0000256" key="3">
    <source>
        <dbReference type="ARBA" id="ARBA00022801"/>
    </source>
</evidence>
<keyword evidence="2" id="KW-0547">Nucleotide-binding</keyword>
<evidence type="ECO:0000256" key="7">
    <source>
        <dbReference type="SAM" id="Phobius"/>
    </source>
</evidence>
<dbReference type="Pfam" id="PF00350">
    <property type="entry name" value="Dynamin_N"/>
    <property type="match status" value="1"/>
</dbReference>
<keyword evidence="7" id="KW-1133">Transmembrane helix</keyword>
<feature type="transmembrane region" description="Helical" evidence="7">
    <location>
        <begin position="467"/>
        <end position="492"/>
    </location>
</feature>
<feature type="domain" description="Dynamin N-terminal" evidence="8">
    <location>
        <begin position="52"/>
        <end position="205"/>
    </location>
</feature>
<evidence type="ECO:0000256" key="2">
    <source>
        <dbReference type="ARBA" id="ARBA00022741"/>
    </source>
</evidence>
<accession>A0A2P2BXC2</accession>
<dbReference type="Gene3D" id="3.40.50.300">
    <property type="entry name" value="P-loop containing nucleotide triphosphate hydrolases"/>
    <property type="match status" value="1"/>
</dbReference>